<dbReference type="InterPro" id="IPR036397">
    <property type="entry name" value="RNaseH_sf"/>
</dbReference>
<dbReference type="EMBL" id="BKCJ010001951">
    <property type="protein sequence ID" value="GEU45191.1"/>
    <property type="molecule type" value="Genomic_DNA"/>
</dbReference>
<evidence type="ECO:0000313" key="4">
    <source>
        <dbReference type="EMBL" id="GEU45191.1"/>
    </source>
</evidence>
<dbReference type="InterPro" id="IPR012337">
    <property type="entry name" value="RNaseH-like_sf"/>
</dbReference>
<gene>
    <name evidence="4" type="ORF">Tci_017169</name>
</gene>
<dbReference type="Gene3D" id="3.30.420.10">
    <property type="entry name" value="Ribonuclease H-like superfamily/Ribonuclease H"/>
    <property type="match status" value="1"/>
</dbReference>
<evidence type="ECO:0000259" key="3">
    <source>
        <dbReference type="Pfam" id="PF13976"/>
    </source>
</evidence>
<reference evidence="4" key="1">
    <citation type="journal article" date="2019" name="Sci. Rep.">
        <title>Draft genome of Tanacetum cinerariifolium, the natural source of mosquito coil.</title>
        <authorList>
            <person name="Yamashiro T."/>
            <person name="Shiraishi A."/>
            <person name="Satake H."/>
            <person name="Nakayama K."/>
        </authorList>
    </citation>
    <scope>NUCLEOTIDE SEQUENCE</scope>
</reference>
<proteinExistence type="predicted"/>
<sequence length="781" mass="89189">MEARSLDMEALSLSIIFRTEVTARLSNFTGGSCFTSIAKATKKSAATRKYYCCLCYAASFVNLMPRYVNAASSILVLLSSKMITIARVSSYYCFGFEHKLTAITIKGKGWYLRITIHRHMTGNMSCLSEYEEIDGGYVAFGGDPKGGKIIGKGKISTDIECVVLSPDFKLLDESQVLLRVPRKNKMYSVDLKNVAPLVGLTCLFSKATLDESNIWLRRLGHINFKTMNKLNKEMNQFCEKKGIKREFSVARTSQQNRVAERKYRTLIEAARTMLADSNLPTTFWAEAVNTGNQSNCSAGKARVETIPNKNYILLPLWTQDPLLSSSSKDSPGDGFKPSGEEEKKDAKDPGNEEYESVGAGVEPLEPRFEFNDQEWVEMGSFLFVRLEMRSRGFNLSLYYCSWYFLRSLRIFFEQRITAIKVYGCADDPNMPNLEEIVYSNEDKYVGAEADMTNFDTNILGYTQEEGIDSDEVFAPVTRIEEIRLFLAYASFKDFIVYQMNVKSAFLYGKIEKEMDKTLFIKRFKGDILLVQVYVDDIIFRSTRKEMCTDLEKMMHKMFQTSSMGELTFFLGLQVTQKEDEIFISQDKYVDKTLKKFGFLTVKTVSTPMETSKPLLKDENAEDDSPFELEAYTNSDYAGEGLDKKYTIGGCQFFGSRFISWQCKKQTVVANSTTKSEYVATSNCRGHVLWIQNQMLDYGYNFMNTKIFIDNESTICIVKNPVFHSKTKHIEIRHYFIKDSNEKKLIQMIKIHTDQNVADLLTKAFDVGRFQYLITSIGILKL</sequence>
<comment type="caution">
    <text evidence="4">The sequence shown here is derived from an EMBL/GenBank/DDBJ whole genome shotgun (WGS) entry which is preliminary data.</text>
</comment>
<dbReference type="GO" id="GO:0003676">
    <property type="term" value="F:nucleic acid binding"/>
    <property type="evidence" value="ECO:0007669"/>
    <property type="project" value="InterPro"/>
</dbReference>
<name>A0A6L2K701_TANCI</name>
<feature type="domain" description="GAG-pre-integrase" evidence="3">
    <location>
        <begin position="186"/>
        <end position="233"/>
    </location>
</feature>
<protein>
    <submittedName>
        <fullName evidence="4">Uncharacterized protein</fullName>
    </submittedName>
</protein>
<feature type="region of interest" description="Disordered" evidence="1">
    <location>
        <begin position="324"/>
        <end position="358"/>
    </location>
</feature>
<feature type="compositionally biased region" description="Low complexity" evidence="1">
    <location>
        <begin position="324"/>
        <end position="336"/>
    </location>
</feature>
<dbReference type="AlphaFoldDB" id="A0A6L2K701"/>
<accession>A0A6L2K701</accession>
<dbReference type="SUPFAM" id="SSF53098">
    <property type="entry name" value="Ribonuclease H-like"/>
    <property type="match status" value="1"/>
</dbReference>
<dbReference type="InterPro" id="IPR025724">
    <property type="entry name" value="GAG-pre-integrase_dom"/>
</dbReference>
<feature type="domain" description="Reverse transcriptase Ty1/copia-type" evidence="2">
    <location>
        <begin position="515"/>
        <end position="609"/>
    </location>
</feature>
<dbReference type="Pfam" id="PF13976">
    <property type="entry name" value="gag_pre-integrs"/>
    <property type="match status" value="1"/>
</dbReference>
<evidence type="ECO:0000256" key="1">
    <source>
        <dbReference type="SAM" id="MobiDB-lite"/>
    </source>
</evidence>
<organism evidence="4">
    <name type="scientific">Tanacetum cinerariifolium</name>
    <name type="common">Dalmatian daisy</name>
    <name type="synonym">Chrysanthemum cinerariifolium</name>
    <dbReference type="NCBI Taxonomy" id="118510"/>
    <lineage>
        <taxon>Eukaryota</taxon>
        <taxon>Viridiplantae</taxon>
        <taxon>Streptophyta</taxon>
        <taxon>Embryophyta</taxon>
        <taxon>Tracheophyta</taxon>
        <taxon>Spermatophyta</taxon>
        <taxon>Magnoliopsida</taxon>
        <taxon>eudicotyledons</taxon>
        <taxon>Gunneridae</taxon>
        <taxon>Pentapetalae</taxon>
        <taxon>asterids</taxon>
        <taxon>campanulids</taxon>
        <taxon>Asterales</taxon>
        <taxon>Asteraceae</taxon>
        <taxon>Asteroideae</taxon>
        <taxon>Anthemideae</taxon>
        <taxon>Anthemidinae</taxon>
        <taxon>Tanacetum</taxon>
    </lineage>
</organism>
<dbReference type="InterPro" id="IPR013103">
    <property type="entry name" value="RVT_2"/>
</dbReference>
<dbReference type="PANTHER" id="PTHR11439:SF495">
    <property type="entry name" value="REVERSE TRANSCRIPTASE, RNA-DEPENDENT DNA POLYMERASE-RELATED"/>
    <property type="match status" value="1"/>
</dbReference>
<feature type="compositionally biased region" description="Basic and acidic residues" evidence="1">
    <location>
        <begin position="338"/>
        <end position="350"/>
    </location>
</feature>
<dbReference type="CDD" id="cd09272">
    <property type="entry name" value="RNase_HI_RT_Ty1"/>
    <property type="match status" value="1"/>
</dbReference>
<evidence type="ECO:0000259" key="2">
    <source>
        <dbReference type="Pfam" id="PF07727"/>
    </source>
</evidence>
<dbReference type="PANTHER" id="PTHR11439">
    <property type="entry name" value="GAG-POL-RELATED RETROTRANSPOSON"/>
    <property type="match status" value="1"/>
</dbReference>
<dbReference type="Pfam" id="PF07727">
    <property type="entry name" value="RVT_2"/>
    <property type="match status" value="1"/>
</dbReference>